<dbReference type="EMBL" id="GG686045">
    <property type="protein sequence ID" value="EEQ99108.1"/>
    <property type="molecule type" value="Genomic_DNA"/>
</dbReference>
<evidence type="ECO:0000313" key="2">
    <source>
        <dbReference type="Proteomes" id="UP000007800"/>
    </source>
</evidence>
<evidence type="ECO:0008006" key="3">
    <source>
        <dbReference type="Google" id="ProtNLM"/>
    </source>
</evidence>
<keyword evidence="2" id="KW-1185">Reference proteome</keyword>
<dbReference type="Gene3D" id="3.30.530.20">
    <property type="match status" value="1"/>
</dbReference>
<sequence>MSFLPMWQVIPWPSKGVHLPPVTTPPDKVSIPGDVLDRGLHASREVLTQLDCTEGIQSSTVGEDYAAARPVDNVEGSSYRGLKEEFDIPSDMALPPRVHSLLDDVLSLVSDEMATDPDVYLPSHGWQRFKHLEKDGQYTCTIWRKELLTTGGKSPTAQWMMTGDIAVTPAQFHALNVDIDNRASWDSTFEGARKEDEKEDD</sequence>
<proteinExistence type="predicted"/>
<dbReference type="RefSeq" id="XP_002766391.1">
    <property type="nucleotide sequence ID" value="XM_002766345.1"/>
</dbReference>
<dbReference type="AlphaFoldDB" id="C5LVY4"/>
<evidence type="ECO:0000313" key="1">
    <source>
        <dbReference type="EMBL" id="EEQ99108.1"/>
    </source>
</evidence>
<feature type="non-terminal residue" evidence="1">
    <location>
        <position position="201"/>
    </location>
</feature>
<organism evidence="2">
    <name type="scientific">Perkinsus marinus (strain ATCC 50983 / TXsc)</name>
    <dbReference type="NCBI Taxonomy" id="423536"/>
    <lineage>
        <taxon>Eukaryota</taxon>
        <taxon>Sar</taxon>
        <taxon>Alveolata</taxon>
        <taxon>Perkinsozoa</taxon>
        <taxon>Perkinsea</taxon>
        <taxon>Perkinsida</taxon>
        <taxon>Perkinsidae</taxon>
        <taxon>Perkinsus</taxon>
    </lineage>
</organism>
<dbReference type="Proteomes" id="UP000007800">
    <property type="component" value="Unassembled WGS sequence"/>
</dbReference>
<name>C5LVY4_PERM5</name>
<protein>
    <recommendedName>
        <fullName evidence="3">START domain-containing protein</fullName>
    </recommendedName>
</protein>
<dbReference type="GeneID" id="9044588"/>
<dbReference type="InterPro" id="IPR023393">
    <property type="entry name" value="START-like_dom_sf"/>
</dbReference>
<accession>C5LVY4</accession>
<reference evidence="1 2" key="1">
    <citation type="submission" date="2008-07" db="EMBL/GenBank/DDBJ databases">
        <authorList>
            <person name="El-Sayed N."/>
            <person name="Caler E."/>
            <person name="Inman J."/>
            <person name="Amedeo P."/>
            <person name="Hass B."/>
            <person name="Wortman J."/>
        </authorList>
    </citation>
    <scope>NUCLEOTIDE SEQUENCE [LARGE SCALE GENOMIC DNA]</scope>
    <source>
        <strain evidence="2">ATCC 50983 / TXsc</strain>
    </source>
</reference>
<dbReference type="InParanoid" id="C5LVY4"/>
<gene>
    <name evidence="1" type="ORF">Pmar_PMAR026160</name>
</gene>